<organism evidence="1">
    <name type="scientific">Rhizophora mucronata</name>
    <name type="common">Asiatic mangrove</name>
    <dbReference type="NCBI Taxonomy" id="61149"/>
    <lineage>
        <taxon>Eukaryota</taxon>
        <taxon>Viridiplantae</taxon>
        <taxon>Streptophyta</taxon>
        <taxon>Embryophyta</taxon>
        <taxon>Tracheophyta</taxon>
        <taxon>Spermatophyta</taxon>
        <taxon>Magnoliopsida</taxon>
        <taxon>eudicotyledons</taxon>
        <taxon>Gunneridae</taxon>
        <taxon>Pentapetalae</taxon>
        <taxon>rosids</taxon>
        <taxon>fabids</taxon>
        <taxon>Malpighiales</taxon>
        <taxon>Rhizophoraceae</taxon>
        <taxon>Rhizophora</taxon>
    </lineage>
</organism>
<name>A0A2P2J6J7_RHIMU</name>
<dbReference type="EMBL" id="GGEC01008621">
    <property type="protein sequence ID" value="MBW89104.1"/>
    <property type="molecule type" value="Transcribed_RNA"/>
</dbReference>
<dbReference type="AlphaFoldDB" id="A0A2P2J6J7"/>
<accession>A0A2P2J6J7</accession>
<protein>
    <submittedName>
        <fullName evidence="1">Uncharacterized protein</fullName>
    </submittedName>
</protein>
<proteinExistence type="predicted"/>
<reference evidence="1" key="1">
    <citation type="submission" date="2018-02" db="EMBL/GenBank/DDBJ databases">
        <title>Rhizophora mucronata_Transcriptome.</title>
        <authorList>
            <person name="Meera S.P."/>
            <person name="Sreeshan A."/>
            <person name="Augustine A."/>
        </authorList>
    </citation>
    <scope>NUCLEOTIDE SEQUENCE</scope>
    <source>
        <tissue evidence="1">Leaf</tissue>
    </source>
</reference>
<evidence type="ECO:0000313" key="1">
    <source>
        <dbReference type="EMBL" id="MBW89104.1"/>
    </source>
</evidence>
<sequence length="35" mass="3852">MLETKSSVTSAEVSQDGRYITTADVSSVKFWDANQ</sequence>